<gene>
    <name evidence="3" type="ORF">QQS21_011444</name>
</gene>
<name>A0AAJ0CD37_9HYPO</name>
<feature type="coiled-coil region" evidence="1">
    <location>
        <begin position="96"/>
        <end position="158"/>
    </location>
</feature>
<reference evidence="3" key="1">
    <citation type="submission" date="2023-06" db="EMBL/GenBank/DDBJ databases">
        <title>Conoideocrella luteorostrata (Hypocreales: Clavicipitaceae), a potential biocontrol fungus for elongate hemlock scale in United States Christmas tree production areas.</title>
        <authorList>
            <person name="Barrett H."/>
            <person name="Lovett B."/>
            <person name="Macias A.M."/>
            <person name="Stajich J.E."/>
            <person name="Kasson M.T."/>
        </authorList>
    </citation>
    <scope>NUCLEOTIDE SEQUENCE</scope>
    <source>
        <strain evidence="3">ARSEF 14590</strain>
    </source>
</reference>
<evidence type="ECO:0000313" key="4">
    <source>
        <dbReference type="Proteomes" id="UP001251528"/>
    </source>
</evidence>
<feature type="compositionally biased region" description="Basic and acidic residues" evidence="2">
    <location>
        <begin position="224"/>
        <end position="242"/>
    </location>
</feature>
<dbReference type="AlphaFoldDB" id="A0AAJ0CD37"/>
<feature type="region of interest" description="Disordered" evidence="2">
    <location>
        <begin position="1"/>
        <end position="80"/>
    </location>
</feature>
<feature type="region of interest" description="Disordered" evidence="2">
    <location>
        <begin position="326"/>
        <end position="371"/>
    </location>
</feature>
<dbReference type="Proteomes" id="UP001251528">
    <property type="component" value="Unassembled WGS sequence"/>
</dbReference>
<proteinExistence type="predicted"/>
<protein>
    <submittedName>
        <fullName evidence="3">Uncharacterized protein</fullName>
    </submittedName>
</protein>
<feature type="region of interest" description="Disordered" evidence="2">
    <location>
        <begin position="267"/>
        <end position="290"/>
    </location>
</feature>
<feature type="compositionally biased region" description="Polar residues" evidence="2">
    <location>
        <begin position="38"/>
        <end position="59"/>
    </location>
</feature>
<evidence type="ECO:0000313" key="3">
    <source>
        <dbReference type="EMBL" id="KAK2590870.1"/>
    </source>
</evidence>
<accession>A0AAJ0CD37</accession>
<feature type="compositionally biased region" description="Polar residues" evidence="2">
    <location>
        <begin position="277"/>
        <end position="290"/>
    </location>
</feature>
<organism evidence="3 4">
    <name type="scientific">Conoideocrella luteorostrata</name>
    <dbReference type="NCBI Taxonomy" id="1105319"/>
    <lineage>
        <taxon>Eukaryota</taxon>
        <taxon>Fungi</taxon>
        <taxon>Dikarya</taxon>
        <taxon>Ascomycota</taxon>
        <taxon>Pezizomycotina</taxon>
        <taxon>Sordariomycetes</taxon>
        <taxon>Hypocreomycetidae</taxon>
        <taxon>Hypocreales</taxon>
        <taxon>Clavicipitaceae</taxon>
        <taxon>Conoideocrella</taxon>
    </lineage>
</organism>
<comment type="caution">
    <text evidence="3">The sequence shown here is derived from an EMBL/GenBank/DDBJ whole genome shotgun (WGS) entry which is preliminary data.</text>
</comment>
<evidence type="ECO:0000256" key="2">
    <source>
        <dbReference type="SAM" id="MobiDB-lite"/>
    </source>
</evidence>
<evidence type="ECO:0000256" key="1">
    <source>
        <dbReference type="SAM" id="Coils"/>
    </source>
</evidence>
<feature type="region of interest" description="Disordered" evidence="2">
    <location>
        <begin position="223"/>
        <end position="242"/>
    </location>
</feature>
<feature type="compositionally biased region" description="Pro residues" evidence="2">
    <location>
        <begin position="21"/>
        <end position="35"/>
    </location>
</feature>
<keyword evidence="1" id="KW-0175">Coiled coil</keyword>
<keyword evidence="4" id="KW-1185">Reference proteome</keyword>
<dbReference type="EMBL" id="JASWJB010000388">
    <property type="protein sequence ID" value="KAK2590870.1"/>
    <property type="molecule type" value="Genomic_DNA"/>
</dbReference>
<sequence length="371" mass="41927">MPPSCETSSSQAAMLMKPKFKIPPPLPAPPQPAPPSAYNQFTSSFPEQSSRVTSKSRTCQPDFKQPARNTSPTDGPPLWEQVKSAMDSEKLFRHKSEALTISNSRLKQEKRELKNDIAKKQRTIADKNSTISTLTDGLASAEEELKTEKQQHAELLRKYEDGELYQTNKLLLEKITKSQIEVRKFKTALKAAFNLVEDIGKQTTYDRILELTEERLQMRLSANKAKEETESRTMRRETAPRDVQDVVSGEDEDMLREVQVGFLADSALPRETKHTPAGTTSSDNPTHGSAQEIVTSTNRIAGDFTGSNDEKRHRCFRWQALFGNTADKRPRRPLTPITCPGLDTDSDDEPLAKRTRRLTQETSPRKIIWED</sequence>
<feature type="compositionally biased region" description="Polar residues" evidence="2">
    <location>
        <begin position="1"/>
        <end position="12"/>
    </location>
</feature>